<dbReference type="SMART" id="SM00276">
    <property type="entry name" value="GLECT"/>
    <property type="match status" value="2"/>
</dbReference>
<organism evidence="5 6">
    <name type="scientific">Pleuronectes platessa</name>
    <name type="common">European plaice</name>
    <dbReference type="NCBI Taxonomy" id="8262"/>
    <lineage>
        <taxon>Eukaryota</taxon>
        <taxon>Metazoa</taxon>
        <taxon>Chordata</taxon>
        <taxon>Craniata</taxon>
        <taxon>Vertebrata</taxon>
        <taxon>Euteleostomi</taxon>
        <taxon>Actinopterygii</taxon>
        <taxon>Neopterygii</taxon>
        <taxon>Teleostei</taxon>
        <taxon>Neoteleostei</taxon>
        <taxon>Acanthomorphata</taxon>
        <taxon>Carangaria</taxon>
        <taxon>Pleuronectiformes</taxon>
        <taxon>Pleuronectoidei</taxon>
        <taxon>Pleuronectidae</taxon>
        <taxon>Pleuronectes</taxon>
    </lineage>
</organism>
<dbReference type="InterPro" id="IPR044156">
    <property type="entry name" value="Galectin-like"/>
</dbReference>
<dbReference type="Pfam" id="PF00337">
    <property type="entry name" value="Gal-bind_lectin"/>
    <property type="match status" value="2"/>
</dbReference>
<dbReference type="Gene3D" id="2.60.120.200">
    <property type="match status" value="2"/>
</dbReference>
<dbReference type="Proteomes" id="UP001153269">
    <property type="component" value="Unassembled WGS sequence"/>
</dbReference>
<dbReference type="AlphaFoldDB" id="A0A9N7W099"/>
<dbReference type="InterPro" id="IPR001079">
    <property type="entry name" value="Galectin_CRD"/>
</dbReference>
<dbReference type="GO" id="GO:0005829">
    <property type="term" value="C:cytosol"/>
    <property type="evidence" value="ECO:0007669"/>
    <property type="project" value="TreeGrafter"/>
</dbReference>
<keyword evidence="1 3" id="KW-0430">Lectin</keyword>
<reference evidence="5" key="1">
    <citation type="submission" date="2020-03" db="EMBL/GenBank/DDBJ databases">
        <authorList>
            <person name="Weist P."/>
        </authorList>
    </citation>
    <scope>NUCLEOTIDE SEQUENCE</scope>
</reference>
<dbReference type="GO" id="GO:0032689">
    <property type="term" value="P:negative regulation of type II interferon production"/>
    <property type="evidence" value="ECO:0007669"/>
    <property type="project" value="TreeGrafter"/>
</dbReference>
<dbReference type="SMART" id="SM00908">
    <property type="entry name" value="Gal-bind_lectin"/>
    <property type="match status" value="2"/>
</dbReference>
<dbReference type="CDD" id="cd00070">
    <property type="entry name" value="GLECT"/>
    <property type="match status" value="2"/>
</dbReference>
<dbReference type="GO" id="GO:0010628">
    <property type="term" value="P:positive regulation of gene expression"/>
    <property type="evidence" value="ECO:0007669"/>
    <property type="project" value="TreeGrafter"/>
</dbReference>
<name>A0A9N7W099_PLEPL</name>
<protein>
    <recommendedName>
        <fullName evidence="3">Galectin</fullName>
    </recommendedName>
</protein>
<comment type="caution">
    <text evidence="5">The sequence shown here is derived from an EMBL/GenBank/DDBJ whole genome shotgun (WGS) entry which is preliminary data.</text>
</comment>
<evidence type="ECO:0000259" key="4">
    <source>
        <dbReference type="PROSITE" id="PS51304"/>
    </source>
</evidence>
<feature type="domain" description="Galectin" evidence="4">
    <location>
        <begin position="15"/>
        <end position="146"/>
    </location>
</feature>
<keyword evidence="6" id="KW-1185">Reference proteome</keyword>
<keyword evidence="2" id="KW-0677">Repeat</keyword>
<evidence type="ECO:0000256" key="2">
    <source>
        <dbReference type="ARBA" id="ARBA00022737"/>
    </source>
</evidence>
<dbReference type="SUPFAM" id="SSF49899">
    <property type="entry name" value="Concanavalin A-like lectins/glucanases"/>
    <property type="match status" value="2"/>
</dbReference>
<dbReference type="GO" id="GO:0005634">
    <property type="term" value="C:nucleus"/>
    <property type="evidence" value="ECO:0007669"/>
    <property type="project" value="TreeGrafter"/>
</dbReference>
<evidence type="ECO:0000313" key="6">
    <source>
        <dbReference type="Proteomes" id="UP001153269"/>
    </source>
</evidence>
<dbReference type="GO" id="GO:0030246">
    <property type="term" value="F:carbohydrate binding"/>
    <property type="evidence" value="ECO:0007669"/>
    <property type="project" value="UniProtKB-UniRule"/>
</dbReference>
<dbReference type="PROSITE" id="PS51304">
    <property type="entry name" value="GALECTIN"/>
    <property type="match status" value="2"/>
</dbReference>
<dbReference type="GO" id="GO:2000562">
    <property type="term" value="P:negative regulation of CD4-positive, alpha-beta T cell proliferation"/>
    <property type="evidence" value="ECO:0007669"/>
    <property type="project" value="TreeGrafter"/>
</dbReference>
<dbReference type="PANTHER" id="PTHR11346:SF80">
    <property type="entry name" value="GALECTIN-9C"/>
    <property type="match status" value="1"/>
</dbReference>
<accession>A0A9N7W099</accession>
<gene>
    <name evidence="5" type="ORF">PLEPLA_LOCUS46313</name>
</gene>
<proteinExistence type="predicted"/>
<evidence type="ECO:0000256" key="1">
    <source>
        <dbReference type="ARBA" id="ARBA00022734"/>
    </source>
</evidence>
<sequence>MAFNQQPFCNPSIPFTGLIHGGLQEGKMITISGRALPGSGRFHVNLQCGSSAGADIALHFNPRYDGDSCVVSNTLQHGSWGAEERKSISILPAGSAFSLLITVGRDSYQLTINGMHFSDYKHRIPFYPVDTISVGGKVTISSIVFQNTVFPGHVAFPAQSPFNTGQAFPAQPGFPSYPAFPAQPGFPSYPAFPAQPGFPSQPAFPPAMPAVPYRSTIKFKPGRSITIQGTPHPGATRFHVNLNYNFGIALHYNPRFNDNVVVRNTRQGENWGAEERGGGLHFQRGKPFTLTICCENECFRILVNGVQAHTYTHHVPAFKISSLEVDGDVSLTSVTV</sequence>
<dbReference type="PANTHER" id="PTHR11346">
    <property type="entry name" value="GALECTIN"/>
    <property type="match status" value="1"/>
</dbReference>
<evidence type="ECO:0000313" key="5">
    <source>
        <dbReference type="EMBL" id="CAB1458483.1"/>
    </source>
</evidence>
<dbReference type="EMBL" id="CADEAL010004391">
    <property type="protein sequence ID" value="CAB1458483.1"/>
    <property type="molecule type" value="Genomic_DNA"/>
</dbReference>
<evidence type="ECO:0000256" key="3">
    <source>
        <dbReference type="RuleBase" id="RU102079"/>
    </source>
</evidence>
<dbReference type="InterPro" id="IPR013320">
    <property type="entry name" value="ConA-like_dom_sf"/>
</dbReference>
<feature type="domain" description="Galectin" evidence="4">
    <location>
        <begin position="211"/>
        <end position="336"/>
    </location>
</feature>
<dbReference type="FunFam" id="2.60.120.200:FF:000124">
    <property type="entry name" value="Galectin-4"/>
    <property type="match status" value="2"/>
</dbReference>
<dbReference type="GO" id="GO:0016936">
    <property type="term" value="F:galactoside binding"/>
    <property type="evidence" value="ECO:0007669"/>
    <property type="project" value="TreeGrafter"/>
</dbReference>